<dbReference type="InterPro" id="IPR005097">
    <property type="entry name" value="Sacchrp_dh_NADP-bd"/>
</dbReference>
<organism evidence="2 3">
    <name type="scientific">Nannocystis pusilla</name>
    <dbReference type="NCBI Taxonomy" id="889268"/>
    <lineage>
        <taxon>Bacteria</taxon>
        <taxon>Pseudomonadati</taxon>
        <taxon>Myxococcota</taxon>
        <taxon>Polyangia</taxon>
        <taxon>Nannocystales</taxon>
        <taxon>Nannocystaceae</taxon>
        <taxon>Nannocystis</taxon>
    </lineage>
</organism>
<dbReference type="PANTHER" id="PTHR12286">
    <property type="entry name" value="SACCHAROPINE DEHYDROGENASE-LIKE OXIDOREDUCTASE"/>
    <property type="match status" value="1"/>
</dbReference>
<dbReference type="InterPro" id="IPR036291">
    <property type="entry name" value="NAD(P)-bd_dom_sf"/>
</dbReference>
<dbReference type="Pfam" id="PF03435">
    <property type="entry name" value="Sacchrp_dh_NADP"/>
    <property type="match status" value="1"/>
</dbReference>
<reference evidence="2" key="1">
    <citation type="submission" date="2021-08" db="EMBL/GenBank/DDBJ databases">
        <authorList>
            <person name="Stevens D.C."/>
        </authorList>
    </citation>
    <scope>NUCLEOTIDE SEQUENCE</scope>
    <source>
        <strain evidence="2">DSM 53165</strain>
    </source>
</reference>
<dbReference type="PANTHER" id="PTHR12286:SF5">
    <property type="entry name" value="SACCHAROPINE DEHYDROGENASE-LIKE OXIDOREDUCTASE"/>
    <property type="match status" value="1"/>
</dbReference>
<accession>A0ABS7TIN7</accession>
<sequence>MTPPVDTTRSWDITIFGATGFVGRLIAAYLAAHAPPQLRLAVAGRARDKLERLAAQLGREVGIVVADVDDPAALARMAASTRVVLTTVGPYVQFGEPVVRACVEQGADYLDLTGEPAYVDRIIDLHHDAARARGVLVLPCCGFDSIPTDLGVLWTTRALPRDRPLAIAGYLEGRGGFSGGTLASALGVLASPPPPRKSRAGGPGARKRPAIHFQRELGRWALPLPTIDPQIARRSARLRGDYGPEFSYAHYVALPWLWQVPLALAGAGALIGAAKIGPVRRLLTRMNPPGSGPAPEVRAKSWFKVTFVGRAGSDAPVITEVSGGDPGYDETAKMAGETALCLVLQRNMFKETGGVSTTAAACGELLIARLQAAGMSFTVR</sequence>
<dbReference type="Gene3D" id="3.40.50.720">
    <property type="entry name" value="NAD(P)-binding Rossmann-like Domain"/>
    <property type="match status" value="1"/>
</dbReference>
<feature type="domain" description="Saccharopine dehydrogenase NADP binding" evidence="1">
    <location>
        <begin position="13"/>
        <end position="132"/>
    </location>
</feature>
<evidence type="ECO:0000313" key="3">
    <source>
        <dbReference type="Proteomes" id="UP001139031"/>
    </source>
</evidence>
<dbReference type="Proteomes" id="UP001139031">
    <property type="component" value="Unassembled WGS sequence"/>
</dbReference>
<name>A0ABS7TIN7_9BACT</name>
<proteinExistence type="predicted"/>
<dbReference type="EMBL" id="JAIRAU010000001">
    <property type="protein sequence ID" value="MBZ5708070.1"/>
    <property type="molecule type" value="Genomic_DNA"/>
</dbReference>
<keyword evidence="3" id="KW-1185">Reference proteome</keyword>
<gene>
    <name evidence="2" type="ORF">K7C98_02295</name>
</gene>
<comment type="caution">
    <text evidence="2">The sequence shown here is derived from an EMBL/GenBank/DDBJ whole genome shotgun (WGS) entry which is preliminary data.</text>
</comment>
<dbReference type="InterPro" id="IPR051276">
    <property type="entry name" value="Saccharopine_DH-like_oxidrdct"/>
</dbReference>
<protein>
    <submittedName>
        <fullName evidence="2">Saccharopine dehydrogenase NADP-binding domain-containing protein</fullName>
    </submittedName>
</protein>
<dbReference type="SUPFAM" id="SSF51735">
    <property type="entry name" value="NAD(P)-binding Rossmann-fold domains"/>
    <property type="match status" value="1"/>
</dbReference>
<evidence type="ECO:0000259" key="1">
    <source>
        <dbReference type="Pfam" id="PF03435"/>
    </source>
</evidence>
<evidence type="ECO:0000313" key="2">
    <source>
        <dbReference type="EMBL" id="MBZ5708070.1"/>
    </source>
</evidence>
<dbReference type="RefSeq" id="WP_224189827.1">
    <property type="nucleotide sequence ID" value="NZ_JAIRAU010000001.1"/>
</dbReference>